<keyword evidence="2" id="KW-1185">Reference proteome</keyword>
<dbReference type="WBParaSite" id="nRc.2.0.1.t43970-RA">
    <property type="protein sequence ID" value="nRc.2.0.1.t43970-RA"/>
    <property type="gene ID" value="nRc.2.0.1.g43970"/>
</dbReference>
<proteinExistence type="predicted"/>
<keyword evidence="1" id="KW-0812">Transmembrane</keyword>
<evidence type="ECO:0000313" key="2">
    <source>
        <dbReference type="Proteomes" id="UP000887565"/>
    </source>
</evidence>
<dbReference type="Proteomes" id="UP000887565">
    <property type="component" value="Unplaced"/>
</dbReference>
<keyword evidence="1" id="KW-0472">Membrane</keyword>
<evidence type="ECO:0000313" key="3">
    <source>
        <dbReference type="WBParaSite" id="nRc.2.0.1.t43970-RA"/>
    </source>
</evidence>
<keyword evidence="1" id="KW-1133">Transmembrane helix</keyword>
<feature type="transmembrane region" description="Helical" evidence="1">
    <location>
        <begin position="14"/>
        <end position="42"/>
    </location>
</feature>
<protein>
    <submittedName>
        <fullName evidence="3">Uncharacterized protein</fullName>
    </submittedName>
</protein>
<reference evidence="3" key="1">
    <citation type="submission" date="2022-11" db="UniProtKB">
        <authorList>
            <consortium name="WormBaseParasite"/>
        </authorList>
    </citation>
    <scope>IDENTIFICATION</scope>
</reference>
<name>A0A915L0I9_ROMCU</name>
<dbReference type="AlphaFoldDB" id="A0A915L0I9"/>
<sequence length="65" mass="6404">MAVMVGSVGCGQRLLMIVAAVAAFLVISVVVIAMGVVGIVMAMEADGMRMARIAAVVGGIAAAGR</sequence>
<evidence type="ECO:0000256" key="1">
    <source>
        <dbReference type="SAM" id="Phobius"/>
    </source>
</evidence>
<organism evidence="2 3">
    <name type="scientific">Romanomermis culicivorax</name>
    <name type="common">Nematode worm</name>
    <dbReference type="NCBI Taxonomy" id="13658"/>
    <lineage>
        <taxon>Eukaryota</taxon>
        <taxon>Metazoa</taxon>
        <taxon>Ecdysozoa</taxon>
        <taxon>Nematoda</taxon>
        <taxon>Enoplea</taxon>
        <taxon>Dorylaimia</taxon>
        <taxon>Mermithida</taxon>
        <taxon>Mermithoidea</taxon>
        <taxon>Mermithidae</taxon>
        <taxon>Romanomermis</taxon>
    </lineage>
</organism>
<accession>A0A915L0I9</accession>